<name>A0A0L7LET6_OPEBR</name>
<evidence type="ECO:0008006" key="3">
    <source>
        <dbReference type="Google" id="ProtNLM"/>
    </source>
</evidence>
<protein>
    <recommendedName>
        <fullName evidence="3">Fatty acyl-CoA reductase</fullName>
    </recommendedName>
</protein>
<gene>
    <name evidence="1" type="ORF">OBRU01_10469</name>
</gene>
<dbReference type="Proteomes" id="UP000037510">
    <property type="component" value="Unassembled WGS sequence"/>
</dbReference>
<dbReference type="Gene3D" id="3.40.50.720">
    <property type="entry name" value="NAD(P)-binding Rossmann-like Domain"/>
    <property type="match status" value="1"/>
</dbReference>
<sequence length="130" mass="14794">MSNIIEESPLTQNLLTKEKMEKWVEAQKRGERIEIDELENSVRIADVENQAMNPTAPMLDYSEDHEFVSANDIENCYADEDKVDAKEEEKRRLTKGKAAKTEIQQFYKDQCVFVTGGTGFLGKSTVQESA</sequence>
<keyword evidence="2" id="KW-1185">Reference proteome</keyword>
<dbReference type="AlphaFoldDB" id="A0A0L7LET6"/>
<proteinExistence type="predicted"/>
<evidence type="ECO:0000313" key="1">
    <source>
        <dbReference type="EMBL" id="KOB73686.1"/>
    </source>
</evidence>
<accession>A0A0L7LET6</accession>
<reference evidence="1 2" key="1">
    <citation type="journal article" date="2015" name="Genome Biol. Evol.">
        <title>The genome of winter moth (Operophtera brumata) provides a genomic perspective on sexual dimorphism and phenology.</title>
        <authorList>
            <person name="Derks M.F."/>
            <person name="Smit S."/>
            <person name="Salis L."/>
            <person name="Schijlen E."/>
            <person name="Bossers A."/>
            <person name="Mateman C."/>
            <person name="Pijl A.S."/>
            <person name="de Ridder D."/>
            <person name="Groenen M.A."/>
            <person name="Visser M.E."/>
            <person name="Megens H.J."/>
        </authorList>
    </citation>
    <scope>NUCLEOTIDE SEQUENCE [LARGE SCALE GENOMIC DNA]</scope>
    <source>
        <strain evidence="1">WM2013NL</strain>
        <tissue evidence="1">Head and thorax</tissue>
    </source>
</reference>
<comment type="caution">
    <text evidence="1">The sequence shown here is derived from an EMBL/GenBank/DDBJ whole genome shotgun (WGS) entry which is preliminary data.</text>
</comment>
<dbReference type="EMBL" id="JTDY01001512">
    <property type="protein sequence ID" value="KOB73686.1"/>
    <property type="molecule type" value="Genomic_DNA"/>
</dbReference>
<organism evidence="1 2">
    <name type="scientific">Operophtera brumata</name>
    <name type="common">Winter moth</name>
    <name type="synonym">Phalaena brumata</name>
    <dbReference type="NCBI Taxonomy" id="104452"/>
    <lineage>
        <taxon>Eukaryota</taxon>
        <taxon>Metazoa</taxon>
        <taxon>Ecdysozoa</taxon>
        <taxon>Arthropoda</taxon>
        <taxon>Hexapoda</taxon>
        <taxon>Insecta</taxon>
        <taxon>Pterygota</taxon>
        <taxon>Neoptera</taxon>
        <taxon>Endopterygota</taxon>
        <taxon>Lepidoptera</taxon>
        <taxon>Glossata</taxon>
        <taxon>Ditrysia</taxon>
        <taxon>Geometroidea</taxon>
        <taxon>Geometridae</taxon>
        <taxon>Larentiinae</taxon>
        <taxon>Operophtera</taxon>
    </lineage>
</organism>
<evidence type="ECO:0000313" key="2">
    <source>
        <dbReference type="Proteomes" id="UP000037510"/>
    </source>
</evidence>